<organism evidence="3">
    <name type="scientific">Anisakis simplex</name>
    <name type="common">Herring worm</name>
    <dbReference type="NCBI Taxonomy" id="6269"/>
    <lineage>
        <taxon>Eukaryota</taxon>
        <taxon>Metazoa</taxon>
        <taxon>Ecdysozoa</taxon>
        <taxon>Nematoda</taxon>
        <taxon>Chromadorea</taxon>
        <taxon>Rhabditida</taxon>
        <taxon>Spirurina</taxon>
        <taxon>Ascaridomorpha</taxon>
        <taxon>Ascaridoidea</taxon>
        <taxon>Anisakidae</taxon>
        <taxon>Anisakis</taxon>
        <taxon>Anisakis simplex complex</taxon>
    </lineage>
</organism>
<keyword evidence="2" id="KW-1185">Reference proteome</keyword>
<name>A0A0M3JFS4_ANISI</name>
<reference evidence="1 2" key="2">
    <citation type="submission" date="2018-11" db="EMBL/GenBank/DDBJ databases">
        <authorList>
            <consortium name="Pathogen Informatics"/>
        </authorList>
    </citation>
    <scope>NUCLEOTIDE SEQUENCE [LARGE SCALE GENOMIC DNA]</scope>
</reference>
<evidence type="ECO:0000313" key="1">
    <source>
        <dbReference type="EMBL" id="VDK26755.1"/>
    </source>
</evidence>
<evidence type="ECO:0000313" key="2">
    <source>
        <dbReference type="Proteomes" id="UP000267096"/>
    </source>
</evidence>
<dbReference type="WBParaSite" id="ASIM_0000647801-mRNA-1">
    <property type="protein sequence ID" value="ASIM_0000647801-mRNA-1"/>
    <property type="gene ID" value="ASIM_0000647801"/>
</dbReference>
<dbReference type="OrthoDB" id="5815225at2759"/>
<reference evidence="3" key="1">
    <citation type="submission" date="2017-02" db="UniProtKB">
        <authorList>
            <consortium name="WormBaseParasite"/>
        </authorList>
    </citation>
    <scope>IDENTIFICATION</scope>
</reference>
<gene>
    <name evidence="1" type="ORF">ASIM_LOCUS6258</name>
</gene>
<dbReference type="AlphaFoldDB" id="A0A0M3JFS4"/>
<evidence type="ECO:0000313" key="3">
    <source>
        <dbReference type="WBParaSite" id="ASIM_0000647801-mRNA-1"/>
    </source>
</evidence>
<dbReference type="EMBL" id="UYRR01013349">
    <property type="protein sequence ID" value="VDK26755.1"/>
    <property type="molecule type" value="Genomic_DNA"/>
</dbReference>
<sequence>MHSAPITSFQSAIKRTILDDDCKYLGLPFTAATYGGGTGNQLFEFISLIGIARTLNRIPYVNATSSATIEKLYQLSKSFPNLPYQFRILFPEVFI</sequence>
<protein>
    <submittedName>
        <fullName evidence="3">Acyl-CoA_dh_N domain-containing protein</fullName>
    </submittedName>
</protein>
<proteinExistence type="predicted"/>
<dbReference type="Proteomes" id="UP000267096">
    <property type="component" value="Unassembled WGS sequence"/>
</dbReference>
<accession>A0A0M3JFS4</accession>